<gene>
    <name evidence="2" type="ORF">J3R73_001852</name>
</gene>
<evidence type="ECO:0000313" key="3">
    <source>
        <dbReference type="Proteomes" id="UP001237448"/>
    </source>
</evidence>
<name>A0ABU0FBS6_9HYPH</name>
<protein>
    <submittedName>
        <fullName evidence="2">Uncharacterized protein</fullName>
    </submittedName>
</protein>
<keyword evidence="1" id="KW-0812">Transmembrane</keyword>
<keyword evidence="3" id="KW-1185">Reference proteome</keyword>
<comment type="caution">
    <text evidence="2">The sequence shown here is derived from an EMBL/GenBank/DDBJ whole genome shotgun (WGS) entry which is preliminary data.</text>
</comment>
<accession>A0ABU0FBS6</accession>
<feature type="transmembrane region" description="Helical" evidence="1">
    <location>
        <begin position="18"/>
        <end position="36"/>
    </location>
</feature>
<dbReference type="EMBL" id="JAUSVK010000001">
    <property type="protein sequence ID" value="MDQ0392060.1"/>
    <property type="molecule type" value="Genomic_DNA"/>
</dbReference>
<organism evidence="2 3">
    <name type="scientific">Labrys monachus</name>
    <dbReference type="NCBI Taxonomy" id="217067"/>
    <lineage>
        <taxon>Bacteria</taxon>
        <taxon>Pseudomonadati</taxon>
        <taxon>Pseudomonadota</taxon>
        <taxon>Alphaproteobacteria</taxon>
        <taxon>Hyphomicrobiales</taxon>
        <taxon>Xanthobacteraceae</taxon>
        <taxon>Labrys</taxon>
    </lineage>
</organism>
<reference evidence="2 3" key="1">
    <citation type="submission" date="2023-07" db="EMBL/GenBank/DDBJ databases">
        <title>Genomic Encyclopedia of Type Strains, Phase IV (KMG-IV): sequencing the most valuable type-strain genomes for metagenomic binning, comparative biology and taxonomic classification.</title>
        <authorList>
            <person name="Goeker M."/>
        </authorList>
    </citation>
    <scope>NUCLEOTIDE SEQUENCE [LARGE SCALE GENOMIC DNA]</scope>
    <source>
        <strain evidence="2 3">DSM 5896</strain>
    </source>
</reference>
<evidence type="ECO:0000256" key="1">
    <source>
        <dbReference type="SAM" id="Phobius"/>
    </source>
</evidence>
<dbReference type="RefSeq" id="WP_307425355.1">
    <property type="nucleotide sequence ID" value="NZ_JAUSVK010000001.1"/>
</dbReference>
<sequence length="60" mass="6382">MTTGKSTPPRRHGDGPKIAALVFIALLVIGGVWVFTSLQNANDTLNCIASGRTNCDVLNR</sequence>
<evidence type="ECO:0000313" key="2">
    <source>
        <dbReference type="EMBL" id="MDQ0392060.1"/>
    </source>
</evidence>
<dbReference type="Proteomes" id="UP001237448">
    <property type="component" value="Unassembled WGS sequence"/>
</dbReference>
<proteinExistence type="predicted"/>
<keyword evidence="1" id="KW-0472">Membrane</keyword>
<keyword evidence="1" id="KW-1133">Transmembrane helix</keyword>